<evidence type="ECO:0000256" key="2">
    <source>
        <dbReference type="ARBA" id="ARBA00023125"/>
    </source>
</evidence>
<sequence>MNDFYDTSVRTDDIAATYAWLRAQYGHVDLQADDAVYAERLVGDGAFALRRLEWDSRVDLAYESDRFYVCSSTPGYAWRIGRWDGEFSVAPGVIQPGDELRALADHCRLDVVSFDAERLTQTACTIYGDDELTVRFAGTDPVSPRLRDYWLATQRWALTQLPVLAEPLVRAHVYRALSVAALESFALVGDPRERRASAAAQASIYNAAAAWIDDHASLPVTVDDAARAAGTSVDGLRRAFAANGQVVESPEGYLELARLSAAHADLLDAHADETSTEQVAARWGFGDPAVFATAYRAAYGVSPRTTLER</sequence>
<dbReference type="PANTHER" id="PTHR46796:SF12">
    <property type="entry name" value="HTH-TYPE DNA-BINDING TRANSCRIPTIONAL ACTIVATOR EUTR"/>
    <property type="match status" value="1"/>
</dbReference>
<evidence type="ECO:0000259" key="4">
    <source>
        <dbReference type="PROSITE" id="PS01124"/>
    </source>
</evidence>
<feature type="domain" description="HTH araC/xylS-type" evidence="4">
    <location>
        <begin position="206"/>
        <end position="309"/>
    </location>
</feature>
<comment type="caution">
    <text evidence="5">The sequence shown here is derived from an EMBL/GenBank/DDBJ whole genome shotgun (WGS) entry which is preliminary data.</text>
</comment>
<dbReference type="RefSeq" id="WP_316001367.1">
    <property type="nucleotide sequence ID" value="NZ_JAWDIU010000003.1"/>
</dbReference>
<dbReference type="PANTHER" id="PTHR46796">
    <property type="entry name" value="HTH-TYPE TRANSCRIPTIONAL ACTIVATOR RHAS-RELATED"/>
    <property type="match status" value="1"/>
</dbReference>
<keyword evidence="2" id="KW-0238">DNA-binding</keyword>
<keyword evidence="3" id="KW-0804">Transcription</keyword>
<proteinExistence type="predicted"/>
<protein>
    <submittedName>
        <fullName evidence="5">Helix-turn-helix transcriptional regulator</fullName>
    </submittedName>
</protein>
<dbReference type="InterPro" id="IPR009057">
    <property type="entry name" value="Homeodomain-like_sf"/>
</dbReference>
<dbReference type="Proteomes" id="UP001256673">
    <property type="component" value="Unassembled WGS sequence"/>
</dbReference>
<dbReference type="Gene3D" id="1.10.10.60">
    <property type="entry name" value="Homeodomain-like"/>
    <property type="match status" value="1"/>
</dbReference>
<dbReference type="PROSITE" id="PS01124">
    <property type="entry name" value="HTH_ARAC_FAMILY_2"/>
    <property type="match status" value="1"/>
</dbReference>
<gene>
    <name evidence="5" type="ORF">RWH43_09800</name>
</gene>
<evidence type="ECO:0000256" key="1">
    <source>
        <dbReference type="ARBA" id="ARBA00023015"/>
    </source>
</evidence>
<organism evidence="5 6">
    <name type="scientific">Microbacterium algihabitans</name>
    <dbReference type="NCBI Taxonomy" id="3075992"/>
    <lineage>
        <taxon>Bacteria</taxon>
        <taxon>Bacillati</taxon>
        <taxon>Actinomycetota</taxon>
        <taxon>Actinomycetes</taxon>
        <taxon>Micrococcales</taxon>
        <taxon>Microbacteriaceae</taxon>
        <taxon>Microbacterium</taxon>
    </lineage>
</organism>
<dbReference type="SUPFAM" id="SSF46689">
    <property type="entry name" value="Homeodomain-like"/>
    <property type="match status" value="1"/>
</dbReference>
<evidence type="ECO:0000313" key="6">
    <source>
        <dbReference type="Proteomes" id="UP001256673"/>
    </source>
</evidence>
<evidence type="ECO:0000313" key="5">
    <source>
        <dbReference type="EMBL" id="MDU0327047.1"/>
    </source>
</evidence>
<dbReference type="InterPro" id="IPR050204">
    <property type="entry name" value="AraC_XylS_family_regulators"/>
</dbReference>
<accession>A0ABU3RVY2</accession>
<keyword evidence="1" id="KW-0805">Transcription regulation</keyword>
<dbReference type="InterPro" id="IPR018060">
    <property type="entry name" value="HTH_AraC"/>
</dbReference>
<keyword evidence="6" id="KW-1185">Reference proteome</keyword>
<evidence type="ECO:0000256" key="3">
    <source>
        <dbReference type="ARBA" id="ARBA00023163"/>
    </source>
</evidence>
<dbReference type="EMBL" id="JAWDIU010000003">
    <property type="protein sequence ID" value="MDU0327047.1"/>
    <property type="molecule type" value="Genomic_DNA"/>
</dbReference>
<name>A0ABU3RVY2_9MICO</name>
<reference evidence="5 6" key="1">
    <citation type="submission" date="2023-09" db="EMBL/GenBank/DDBJ databases">
        <title>Microbacterium fusihabitans sp. nov., Microbacterium phycihabitans sp. nov., and Microbacterium cervinum sp. nov., isolated from dried seaweeds of beach.</title>
        <authorList>
            <person name="Lee S.D."/>
        </authorList>
    </citation>
    <scope>NUCLEOTIDE SEQUENCE [LARGE SCALE GENOMIC DNA]</scope>
    <source>
        <strain evidence="5 6">KSW2-21</strain>
    </source>
</reference>
<dbReference type="SMART" id="SM00342">
    <property type="entry name" value="HTH_ARAC"/>
    <property type="match status" value="1"/>
</dbReference>
<dbReference type="Pfam" id="PF12833">
    <property type="entry name" value="HTH_18"/>
    <property type="match status" value="1"/>
</dbReference>